<feature type="non-terminal residue" evidence="1">
    <location>
        <position position="123"/>
    </location>
</feature>
<reference evidence="1" key="1">
    <citation type="submission" date="2021-06" db="EMBL/GenBank/DDBJ databases">
        <authorList>
            <person name="Kallberg Y."/>
            <person name="Tangrot J."/>
            <person name="Rosling A."/>
        </authorList>
    </citation>
    <scope>NUCLEOTIDE SEQUENCE</scope>
    <source>
        <strain evidence="1">AU212A</strain>
    </source>
</reference>
<proteinExistence type="predicted"/>
<keyword evidence="2" id="KW-1185">Reference proteome</keyword>
<sequence length="123" mass="14635">MLDSDDCRIQQENEIMAIKAIYEQDFTYAENSIEAPRFRGAFSIKISLPQESLIFFTGERNASSDPPLIVRYLPPVKIIFSMPSNYPNKEALKFELECLWMRWDWLRKLEKKLLQIWEEKKDV</sequence>
<dbReference type="EMBL" id="CAJVPM010005482">
    <property type="protein sequence ID" value="CAG8524690.1"/>
    <property type="molecule type" value="Genomic_DNA"/>
</dbReference>
<organism evidence="1 2">
    <name type="scientific">Scutellospora calospora</name>
    <dbReference type="NCBI Taxonomy" id="85575"/>
    <lineage>
        <taxon>Eukaryota</taxon>
        <taxon>Fungi</taxon>
        <taxon>Fungi incertae sedis</taxon>
        <taxon>Mucoromycota</taxon>
        <taxon>Glomeromycotina</taxon>
        <taxon>Glomeromycetes</taxon>
        <taxon>Diversisporales</taxon>
        <taxon>Gigasporaceae</taxon>
        <taxon>Scutellospora</taxon>
    </lineage>
</organism>
<dbReference type="Proteomes" id="UP000789860">
    <property type="component" value="Unassembled WGS sequence"/>
</dbReference>
<name>A0ACA9LDT9_9GLOM</name>
<comment type="caution">
    <text evidence="1">The sequence shown here is derived from an EMBL/GenBank/DDBJ whole genome shotgun (WGS) entry which is preliminary data.</text>
</comment>
<protein>
    <submittedName>
        <fullName evidence="1">1925_t:CDS:1</fullName>
    </submittedName>
</protein>
<gene>
    <name evidence="1" type="ORF">SCALOS_LOCUS4213</name>
</gene>
<evidence type="ECO:0000313" key="1">
    <source>
        <dbReference type="EMBL" id="CAG8524690.1"/>
    </source>
</evidence>
<evidence type="ECO:0000313" key="2">
    <source>
        <dbReference type="Proteomes" id="UP000789860"/>
    </source>
</evidence>
<accession>A0ACA9LDT9</accession>